<dbReference type="InterPro" id="IPR006680">
    <property type="entry name" value="Amidohydro-rel"/>
</dbReference>
<dbReference type="PROSITE" id="PS51987">
    <property type="entry name" value="GS_CATALYTIC"/>
    <property type="match status" value="1"/>
</dbReference>
<dbReference type="PANTHER" id="PTHR43383:SF2">
    <property type="entry name" value="AMIDOHYDROLASE 2 FAMILY PROTEIN"/>
    <property type="match status" value="1"/>
</dbReference>
<dbReference type="Pfam" id="PF00120">
    <property type="entry name" value="Gln-synt_C"/>
    <property type="match status" value="1"/>
</dbReference>
<dbReference type="InterPro" id="IPR036651">
    <property type="entry name" value="Gln_synt_N_sf"/>
</dbReference>
<reference evidence="5 6" key="1">
    <citation type="submission" date="2024-01" db="EMBL/GenBank/DDBJ databases">
        <title>Complete genome of Cladobotryum mycophilum ATHUM6906.</title>
        <authorList>
            <person name="Christinaki A.C."/>
            <person name="Myridakis A.I."/>
            <person name="Kouvelis V.N."/>
        </authorList>
    </citation>
    <scope>NUCLEOTIDE SEQUENCE [LARGE SCALE GENOMIC DNA]</scope>
    <source>
        <strain evidence="5 6">ATHUM6906</strain>
    </source>
</reference>
<dbReference type="Pfam" id="PF04909">
    <property type="entry name" value="Amidohydro_2"/>
    <property type="match status" value="1"/>
</dbReference>
<evidence type="ECO:0000313" key="6">
    <source>
        <dbReference type="Proteomes" id="UP001338125"/>
    </source>
</evidence>
<dbReference type="SUPFAM" id="SSF51556">
    <property type="entry name" value="Metallo-dependent hydrolases"/>
    <property type="match status" value="1"/>
</dbReference>
<sequence length="860" mass="95858">MNNKTAAGGQDALLSAIQNTPIIDHHAHALLRPEAISTYPFLSIASEAHDGIEASRTSLAHFRAVKQLSSVLGCDATWEAVEGAIEKKRAENYHGWTARCLSGIECVLVDDGLGGDELMAYNHFDTITPSASKRIVRIEQVAQRLIERACVRSTSFHDAFTTVILDFKAEIEQAILDPKVVGFKSVICYRTGLDIPAEQDDDKALEAFTNIFIQRKEPGAKPFDRLQHDGLNDYFVHYLANLIQDSPGKHKKPIQFHTGLGDNDITLTKASPAHLQPFIREYPTVPIVLLHSGYPFMREAGYLATMYPNVYADIGEVFPILSRDGQEAVVRQILELSPGSKVLWSTDGHYFPETYFLAVTQVREVLRTVLIEYVRKGDLTSEQAIRLVEDILFNNANKLYDLKLTLKKSTTALQLTPSDSRDRNLQLLSQFLEGKEAPKYLSLWWNDVMSAPRMRSVPIRRVWSMLTNGQDFTFGIATAYSGLMLNEMLVAGATATGEHRLIPDFTTLRPGPRKDHIMVMSNFTEKDGSLMPLCSRTILQRTLDKAASHGLTFDLGFEMELLFARRGESSYEGLGYPGHNASNVRAFEHEAVMEVIDDAIEKLDAAGVYIEMVHAESAPGQYEIVLPRAPALQAVEALLYTRDIVSSCAAAKGFRMTLHPKPFAMACGTAAHVHMSISSPNGSDPAVYEPFYAGILKHLRSIIAFTYSNRASYERAQDGCWAGGTWVMYGSQNREAPLRKVEGSHWEMKCMDGLANPYLAMAAVLSAGTHGVLDREELIWKDCATDPASLSDAQRQEFGIVKRLPRSIDESLDALDADKEMHEWMGEALVERYTAVKKAETEFLGSMDDEARKTWIMDRF</sequence>
<name>A0ABR0SHA1_9HYPO</name>
<evidence type="ECO:0000313" key="5">
    <source>
        <dbReference type="EMBL" id="KAK5991369.1"/>
    </source>
</evidence>
<dbReference type="Gene3D" id="3.20.20.140">
    <property type="entry name" value="Metal-dependent hydrolases"/>
    <property type="match status" value="1"/>
</dbReference>
<organism evidence="5 6">
    <name type="scientific">Cladobotryum mycophilum</name>
    <dbReference type="NCBI Taxonomy" id="491253"/>
    <lineage>
        <taxon>Eukaryota</taxon>
        <taxon>Fungi</taxon>
        <taxon>Dikarya</taxon>
        <taxon>Ascomycota</taxon>
        <taxon>Pezizomycotina</taxon>
        <taxon>Sordariomycetes</taxon>
        <taxon>Hypocreomycetidae</taxon>
        <taxon>Hypocreales</taxon>
        <taxon>Hypocreaceae</taxon>
        <taxon>Cladobotryum</taxon>
    </lineage>
</organism>
<accession>A0ABR0SHA1</accession>
<evidence type="ECO:0000256" key="2">
    <source>
        <dbReference type="PROSITE-ProRule" id="PRU01331"/>
    </source>
</evidence>
<evidence type="ECO:0000256" key="1">
    <source>
        <dbReference type="ARBA" id="ARBA00021364"/>
    </source>
</evidence>
<dbReference type="Gene3D" id="3.30.590.10">
    <property type="entry name" value="Glutamine synthetase/guanido kinase, catalytic domain"/>
    <property type="match status" value="1"/>
</dbReference>
<proteinExistence type="inferred from homology"/>
<dbReference type="Gene3D" id="3.10.20.70">
    <property type="entry name" value="Glutamine synthetase, N-terminal domain"/>
    <property type="match status" value="1"/>
</dbReference>
<comment type="caution">
    <text evidence="5">The sequence shown here is derived from an EMBL/GenBank/DDBJ whole genome shotgun (WGS) entry which is preliminary data.</text>
</comment>
<dbReference type="InterPro" id="IPR032466">
    <property type="entry name" value="Metal_Hydrolase"/>
</dbReference>
<dbReference type="SMART" id="SM01230">
    <property type="entry name" value="Gln-synt_C"/>
    <property type="match status" value="1"/>
</dbReference>
<dbReference type="Proteomes" id="UP001338125">
    <property type="component" value="Unassembled WGS sequence"/>
</dbReference>
<dbReference type="PANTHER" id="PTHR43383">
    <property type="entry name" value="NODULIN 6"/>
    <property type="match status" value="1"/>
</dbReference>
<keyword evidence="6" id="KW-1185">Reference proteome</keyword>
<dbReference type="InterPro" id="IPR008146">
    <property type="entry name" value="Gln_synth_cat_dom"/>
</dbReference>
<evidence type="ECO:0000259" key="4">
    <source>
        <dbReference type="PROSITE" id="PS51987"/>
    </source>
</evidence>
<dbReference type="InterPro" id="IPR014746">
    <property type="entry name" value="Gln_synth/guanido_kin_cat_dom"/>
</dbReference>
<dbReference type="SUPFAM" id="SSF55931">
    <property type="entry name" value="Glutamine synthetase/guanido kinase"/>
    <property type="match status" value="1"/>
</dbReference>
<protein>
    <recommendedName>
        <fullName evidence="1">Glutamine synthetase</fullName>
    </recommendedName>
</protein>
<dbReference type="EMBL" id="JAVFKD010000014">
    <property type="protein sequence ID" value="KAK5991369.1"/>
    <property type="molecule type" value="Genomic_DNA"/>
</dbReference>
<gene>
    <name evidence="5" type="ORF">PT974_09650</name>
</gene>
<feature type="domain" description="GS catalytic" evidence="4">
    <location>
        <begin position="535"/>
        <end position="860"/>
    </location>
</feature>
<comment type="similarity">
    <text evidence="2 3">Belongs to the glutamine synthetase family.</text>
</comment>
<evidence type="ECO:0000256" key="3">
    <source>
        <dbReference type="RuleBase" id="RU000384"/>
    </source>
</evidence>